<sequence length="151" mass="16353">MTTTLQISIDCADPAVLVPFWATALGYREEEPPAGFATWRAYWISIGVPEDELGDPSNSCADSLVDPTGAGPRIFFQIVPETKTIKNRLHLDLKVGGGRDVPLETRTARVNAEAERLVAAGATKIRVLSQDGLDHYGVTLQDPEGNEFCIA</sequence>
<accession>A0ABW8C0B0</accession>
<dbReference type="InterPro" id="IPR041581">
    <property type="entry name" value="Glyoxalase_6"/>
</dbReference>
<protein>
    <submittedName>
        <fullName evidence="2">VOC family protein</fullName>
    </submittedName>
</protein>
<name>A0ABW8C0B0_9ACTN</name>
<dbReference type="EMBL" id="JBITYG010000001">
    <property type="protein sequence ID" value="MFI9099257.1"/>
    <property type="molecule type" value="Genomic_DNA"/>
</dbReference>
<dbReference type="PANTHER" id="PTHR35908">
    <property type="entry name" value="HYPOTHETICAL FUSION PROTEIN"/>
    <property type="match status" value="1"/>
</dbReference>
<proteinExistence type="predicted"/>
<gene>
    <name evidence="2" type="ORF">ACIGXA_01940</name>
</gene>
<comment type="caution">
    <text evidence="2">The sequence shown here is derived from an EMBL/GenBank/DDBJ whole genome shotgun (WGS) entry which is preliminary data.</text>
</comment>
<reference evidence="2 3" key="1">
    <citation type="submission" date="2024-10" db="EMBL/GenBank/DDBJ databases">
        <title>The Natural Products Discovery Center: Release of the First 8490 Sequenced Strains for Exploring Actinobacteria Biosynthetic Diversity.</title>
        <authorList>
            <person name="Kalkreuter E."/>
            <person name="Kautsar S.A."/>
            <person name="Yang D."/>
            <person name="Bader C.D."/>
            <person name="Teijaro C.N."/>
            <person name="Fluegel L."/>
            <person name="Davis C.M."/>
            <person name="Simpson J.R."/>
            <person name="Lauterbach L."/>
            <person name="Steele A.D."/>
            <person name="Gui C."/>
            <person name="Meng S."/>
            <person name="Li G."/>
            <person name="Viehrig K."/>
            <person name="Ye F."/>
            <person name="Su P."/>
            <person name="Kiefer A.F."/>
            <person name="Nichols A."/>
            <person name="Cepeda A.J."/>
            <person name="Yan W."/>
            <person name="Fan B."/>
            <person name="Jiang Y."/>
            <person name="Adhikari A."/>
            <person name="Zheng C.-J."/>
            <person name="Schuster L."/>
            <person name="Cowan T.M."/>
            <person name="Smanski M.J."/>
            <person name="Chevrette M.G."/>
            <person name="De Carvalho L.P.S."/>
            <person name="Shen B."/>
        </authorList>
    </citation>
    <scope>NUCLEOTIDE SEQUENCE [LARGE SCALE GENOMIC DNA]</scope>
    <source>
        <strain evidence="2 3">NPDC053399</strain>
    </source>
</reference>
<dbReference type="Pfam" id="PF18029">
    <property type="entry name" value="Glyoxalase_6"/>
    <property type="match status" value="1"/>
</dbReference>
<feature type="domain" description="Glyoxalase-like" evidence="1">
    <location>
        <begin position="6"/>
        <end position="150"/>
    </location>
</feature>
<keyword evidence="3" id="KW-1185">Reference proteome</keyword>
<evidence type="ECO:0000313" key="3">
    <source>
        <dbReference type="Proteomes" id="UP001614394"/>
    </source>
</evidence>
<evidence type="ECO:0000313" key="2">
    <source>
        <dbReference type="EMBL" id="MFI9099257.1"/>
    </source>
</evidence>
<dbReference type="InterPro" id="IPR029068">
    <property type="entry name" value="Glyas_Bleomycin-R_OHBP_Dase"/>
</dbReference>
<organism evidence="2 3">
    <name type="scientific">Streptomyces fildesensis</name>
    <dbReference type="NCBI Taxonomy" id="375757"/>
    <lineage>
        <taxon>Bacteria</taxon>
        <taxon>Bacillati</taxon>
        <taxon>Actinomycetota</taxon>
        <taxon>Actinomycetes</taxon>
        <taxon>Kitasatosporales</taxon>
        <taxon>Streptomycetaceae</taxon>
        <taxon>Streptomyces</taxon>
    </lineage>
</organism>
<dbReference type="SUPFAM" id="SSF54593">
    <property type="entry name" value="Glyoxalase/Bleomycin resistance protein/Dihydroxybiphenyl dioxygenase"/>
    <property type="match status" value="1"/>
</dbReference>
<dbReference type="PANTHER" id="PTHR35908:SF1">
    <property type="entry name" value="CONSERVED PROTEIN"/>
    <property type="match status" value="1"/>
</dbReference>
<dbReference type="Proteomes" id="UP001614394">
    <property type="component" value="Unassembled WGS sequence"/>
</dbReference>
<dbReference type="RefSeq" id="WP_399643541.1">
    <property type="nucleotide sequence ID" value="NZ_JBITYG010000001.1"/>
</dbReference>
<dbReference type="Gene3D" id="3.10.180.10">
    <property type="entry name" value="2,3-Dihydroxybiphenyl 1,2-Dioxygenase, domain 1"/>
    <property type="match status" value="1"/>
</dbReference>
<evidence type="ECO:0000259" key="1">
    <source>
        <dbReference type="Pfam" id="PF18029"/>
    </source>
</evidence>